<gene>
    <name evidence="1" type="primary">gp_77136</name>
</gene>
<accession>A0AAE7S1N4</accession>
<dbReference type="GeneID" id="75687766"/>
<proteinExistence type="predicted"/>
<dbReference type="RefSeq" id="YP_010510253.1">
    <property type="nucleotide sequence ID" value="NC_067217.1"/>
</dbReference>
<evidence type="ECO:0000313" key="2">
    <source>
        <dbReference type="Proteomes" id="UP000828011"/>
    </source>
</evidence>
<dbReference type="KEGG" id="vg:75687766"/>
<name>A0AAE7S1N4_9CAUD</name>
<evidence type="ECO:0000313" key="1">
    <source>
        <dbReference type="EMBL" id="QWM91313.1"/>
    </source>
</evidence>
<reference evidence="1 2" key="1">
    <citation type="submission" date="2021-04" db="EMBL/GenBank/DDBJ databases">
        <authorList>
            <person name="Shkoporov A.N."/>
            <person name="Stockdale S.R."/>
            <person name="Guerin E."/>
            <person name="Ross R.P."/>
            <person name="Hill C."/>
        </authorList>
    </citation>
    <scope>NUCLEOTIDE SEQUENCE [LARGE SCALE GENOMIC DNA]</scope>
    <source>
        <strain evidence="2">cr35_1</strain>
    </source>
</reference>
<dbReference type="Proteomes" id="UP000828011">
    <property type="component" value="Segment"/>
</dbReference>
<keyword evidence="2" id="KW-1185">Reference proteome</keyword>
<protein>
    <submittedName>
        <fullName evidence="1">Uncharacterized protein</fullName>
    </submittedName>
</protein>
<organism evidence="1 2">
    <name type="scientific">uncultured phage cr35_1</name>
    <dbReference type="NCBI Taxonomy" id="2986408"/>
    <lineage>
        <taxon>Viruses</taxon>
        <taxon>Duplodnaviria</taxon>
        <taxon>Heunggongvirae</taxon>
        <taxon>Uroviricota</taxon>
        <taxon>Caudoviricetes</taxon>
        <taxon>Crassvirales</taxon>
        <taxon>Suoliviridae</taxon>
        <taxon>Bearivirinae</taxon>
        <taxon>Afonbuvirus</taxon>
        <taxon>Afonbuvirus coli</taxon>
    </lineage>
</organism>
<dbReference type="EMBL" id="MZ130499">
    <property type="protein sequence ID" value="QWM91313.1"/>
    <property type="molecule type" value="Genomic_DNA"/>
</dbReference>
<sequence length="78" mass="9221">MPAYVLNNFNDIYYLYVQNRIMAIEMQHTVKNDPITGDLYDEWYQIDSTLICDYCIIPEADYILKEDTSFLTKVLAQV</sequence>